<keyword evidence="11" id="KW-0969">Cilium</keyword>
<dbReference type="InterPro" id="IPR002898">
    <property type="entry name" value="MotA_ExbB_proton_chnl"/>
</dbReference>
<keyword evidence="5 8" id="KW-1133">Transmembrane helix</keyword>
<gene>
    <name evidence="11" type="ORF">GO608_03765</name>
</gene>
<dbReference type="PANTHER" id="PTHR30433:SF3">
    <property type="entry name" value="MOTILITY PROTEIN A"/>
    <property type="match status" value="1"/>
</dbReference>
<feature type="transmembrane region" description="Helical" evidence="8">
    <location>
        <begin position="181"/>
        <end position="201"/>
    </location>
</feature>
<keyword evidence="4" id="KW-0283">Flagellar rotation</keyword>
<dbReference type="InterPro" id="IPR047055">
    <property type="entry name" value="MotA-like"/>
</dbReference>
<evidence type="ECO:0000256" key="8">
    <source>
        <dbReference type="SAM" id="Phobius"/>
    </source>
</evidence>
<evidence type="ECO:0000256" key="1">
    <source>
        <dbReference type="ARBA" id="ARBA00004651"/>
    </source>
</evidence>
<evidence type="ECO:0000259" key="9">
    <source>
        <dbReference type="Pfam" id="PF01618"/>
    </source>
</evidence>
<comment type="subcellular location">
    <subcellularLocation>
        <location evidence="1">Cell membrane</location>
        <topology evidence="1">Multi-pass membrane protein</topology>
    </subcellularLocation>
    <subcellularLocation>
        <location evidence="7">Membrane</location>
        <topology evidence="7">Multi-pass membrane protein</topology>
    </subcellularLocation>
</comment>
<feature type="domain" description="MotA/TolQ/ExbB proton channel" evidence="9">
    <location>
        <begin position="102"/>
        <end position="220"/>
    </location>
</feature>
<evidence type="ECO:0000256" key="4">
    <source>
        <dbReference type="ARBA" id="ARBA00022779"/>
    </source>
</evidence>
<dbReference type="EMBL" id="WTVH01000004">
    <property type="protein sequence ID" value="NMF92443.1"/>
    <property type="molecule type" value="Genomic_DNA"/>
</dbReference>
<accession>A0ABX1N0G7</accession>
<dbReference type="PANTHER" id="PTHR30433">
    <property type="entry name" value="CHEMOTAXIS PROTEIN MOTA"/>
    <property type="match status" value="1"/>
</dbReference>
<keyword evidence="6 8" id="KW-0472">Membrane</keyword>
<keyword evidence="12" id="KW-1185">Reference proteome</keyword>
<feature type="transmembrane region" description="Helical" evidence="8">
    <location>
        <begin position="149"/>
        <end position="169"/>
    </location>
</feature>
<dbReference type="RefSeq" id="WP_169197752.1">
    <property type="nucleotide sequence ID" value="NZ_WTVH02000010.1"/>
</dbReference>
<name>A0ABX1N0G7_9RHOO</name>
<proteinExistence type="inferred from homology"/>
<keyword evidence="7" id="KW-0813">Transport</keyword>
<feature type="domain" description="Motility protein A N-terminal" evidence="10">
    <location>
        <begin position="6"/>
        <end position="77"/>
    </location>
</feature>
<keyword evidence="11" id="KW-0966">Cell projection</keyword>
<evidence type="ECO:0000256" key="3">
    <source>
        <dbReference type="ARBA" id="ARBA00022692"/>
    </source>
</evidence>
<comment type="similarity">
    <text evidence="7">Belongs to the exbB/tolQ family.</text>
</comment>
<dbReference type="Pfam" id="PF20560">
    <property type="entry name" value="MotA_N"/>
    <property type="match status" value="1"/>
</dbReference>
<dbReference type="InterPro" id="IPR046786">
    <property type="entry name" value="MotA_N"/>
</dbReference>
<evidence type="ECO:0000256" key="5">
    <source>
        <dbReference type="ARBA" id="ARBA00022989"/>
    </source>
</evidence>
<evidence type="ECO:0000256" key="2">
    <source>
        <dbReference type="ARBA" id="ARBA00022475"/>
    </source>
</evidence>
<evidence type="ECO:0000256" key="6">
    <source>
        <dbReference type="ARBA" id="ARBA00023136"/>
    </source>
</evidence>
<keyword evidence="11" id="KW-0282">Flagellum</keyword>
<dbReference type="NCBIfam" id="NF006583">
    <property type="entry name" value="PRK09109.1"/>
    <property type="match status" value="1"/>
</dbReference>
<keyword evidence="3 8" id="KW-0812">Transmembrane</keyword>
<dbReference type="Pfam" id="PF01618">
    <property type="entry name" value="MotA_ExbB"/>
    <property type="match status" value="1"/>
</dbReference>
<keyword evidence="7" id="KW-0653">Protein transport</keyword>
<organism evidence="11 12">
    <name type="scientific">Aromatoleum buckelii</name>
    <dbReference type="NCBI Taxonomy" id="200254"/>
    <lineage>
        <taxon>Bacteria</taxon>
        <taxon>Pseudomonadati</taxon>
        <taxon>Pseudomonadota</taxon>
        <taxon>Betaproteobacteria</taxon>
        <taxon>Rhodocyclales</taxon>
        <taxon>Rhodocyclaceae</taxon>
        <taxon>Aromatoleum</taxon>
    </lineage>
</organism>
<protein>
    <submittedName>
        <fullName evidence="11">Flagellar motor protein</fullName>
    </submittedName>
</protein>
<reference evidence="11" key="1">
    <citation type="submission" date="2019-12" db="EMBL/GenBank/DDBJ databases">
        <title>Comparative genomics gives insights into the taxonomy of the Azoarcus-Aromatoleum group and reveals separate origins of nif in the plant-associated Azoarcus and non-plant-associated Aromatoleum sub-groups.</title>
        <authorList>
            <person name="Lafos M."/>
            <person name="Maluk M."/>
            <person name="Batista M."/>
            <person name="Junghare M."/>
            <person name="Carmona M."/>
            <person name="Faoro H."/>
            <person name="Cruz L.M."/>
            <person name="Battistoni F."/>
            <person name="De Souza E."/>
            <person name="Pedrosa F."/>
            <person name="Chen W.-M."/>
            <person name="Poole P.S."/>
            <person name="Dixon R.A."/>
            <person name="James E.K."/>
        </authorList>
    </citation>
    <scope>NUCLEOTIDE SEQUENCE</scope>
    <source>
        <strain evidence="11">U120</strain>
    </source>
</reference>
<keyword evidence="2" id="KW-1003">Cell membrane</keyword>
<sequence length="249" mass="26614">MDKTSLIGLTLGIAAILSGQVLEGGHISSLVQPTAFLIVVGGTLGAVMLQSPLPVFRDGMRMAKWVFVPPPSNHADLIAQATNWSHIARKEGLLALEERIDALPDPFMRKGLQLLVDGVEPQHLRDVLEVEIDAWSAQRRLGAKIWEAAGGYAPTIGILGAVMGLIHVMENLSDPSRLGSGIAVAFVATVYGVAFANLIFLPISKKLLAHVASGVSQREMLVDGLVGIANGDNPRIIESRMQGYVSRSR</sequence>
<comment type="caution">
    <text evidence="11">The sequence shown here is derived from an EMBL/GenBank/DDBJ whole genome shotgun (WGS) entry which is preliminary data.</text>
</comment>
<dbReference type="Proteomes" id="UP000601990">
    <property type="component" value="Unassembled WGS sequence"/>
</dbReference>
<evidence type="ECO:0000256" key="7">
    <source>
        <dbReference type="RuleBase" id="RU004057"/>
    </source>
</evidence>
<evidence type="ECO:0000259" key="10">
    <source>
        <dbReference type="Pfam" id="PF20560"/>
    </source>
</evidence>
<evidence type="ECO:0000313" key="12">
    <source>
        <dbReference type="Proteomes" id="UP000601990"/>
    </source>
</evidence>
<feature type="transmembrane region" description="Helical" evidence="8">
    <location>
        <begin position="34"/>
        <end position="56"/>
    </location>
</feature>
<evidence type="ECO:0000313" key="11">
    <source>
        <dbReference type="EMBL" id="NMF92443.1"/>
    </source>
</evidence>